<reference evidence="4 5" key="1">
    <citation type="submission" date="2013-03" db="EMBL/GenBank/DDBJ databases">
        <title>Reference genome for the Human Microbiome Project.</title>
        <authorList>
            <person name="Aqrawi P."/>
            <person name="Ayvaz T."/>
            <person name="Bess C."/>
            <person name="Blankenburg K."/>
            <person name="Coyle M."/>
            <person name="Deng J."/>
            <person name="Forbes L."/>
            <person name="Fowler G."/>
            <person name="Francisco L."/>
            <person name="Fu Q."/>
            <person name="Gibbs R."/>
            <person name="Gross S."/>
            <person name="Gubbala S."/>
            <person name="Hale W."/>
            <person name="Hemphill L."/>
            <person name="Highlander S."/>
            <person name="Hirani K."/>
            <person name="Jackson L."/>
            <person name="Jakkamsetti A."/>
            <person name="Javaid M."/>
            <person name="Jayaseelan J.C."/>
            <person name="Jiang H."/>
            <person name="Joshi V."/>
            <person name="Korchina V."/>
            <person name="Kovar C."/>
            <person name="Lara F."/>
            <person name="Lee S."/>
            <person name="Liu Y."/>
            <person name="Mata R."/>
            <person name="Mathew T."/>
            <person name="Munidasa M."/>
            <person name="Muzny D."/>
            <person name="Nazareth L."/>
            <person name="Ngo R."/>
            <person name="Nguyen L."/>
            <person name="Nguyen N."/>
            <person name="Okwuonu G."/>
            <person name="Ongeri F."/>
            <person name="Palculict T."/>
            <person name="Patil S."/>
            <person name="Petrosino J."/>
            <person name="Pham C."/>
            <person name="Pham P."/>
            <person name="Pu L.-L."/>
            <person name="Qin X."/>
            <person name="Qu J."/>
            <person name="Reid J."/>
            <person name="Ross M."/>
            <person name="Ruth R."/>
            <person name="Saada N."/>
            <person name="San Lucas F."/>
            <person name="Santibanez J."/>
            <person name="Shang Y."/>
            <person name="Simmons D."/>
            <person name="Song X.-Z."/>
            <person name="Tang L.-Y."/>
            <person name="Thornton R."/>
            <person name="Warren J."/>
            <person name="Weissenberger G."/>
            <person name="Wilczek-Boney K."/>
            <person name="Worley K."/>
            <person name="Youmans B."/>
            <person name="Zhang J."/>
            <person name="Zhang L."/>
            <person name="Zhao Z."/>
            <person name="Zhou C."/>
            <person name="Zhu D."/>
            <person name="Zhu Y."/>
        </authorList>
    </citation>
    <scope>NUCLEOTIDE SEQUENCE [LARGE SCALE GENOMIC DNA]</scope>
    <source>
        <strain evidence="4 5">F0333</strain>
    </source>
</reference>
<protein>
    <submittedName>
        <fullName evidence="4">TetR family transcriptional regulator</fullName>
    </submittedName>
</protein>
<dbReference type="GO" id="GO:0000976">
    <property type="term" value="F:transcription cis-regulatory region binding"/>
    <property type="evidence" value="ECO:0007669"/>
    <property type="project" value="TreeGrafter"/>
</dbReference>
<organism evidence="4 5">
    <name type="scientific">Schaalia cardiffensis F0333</name>
    <dbReference type="NCBI Taxonomy" id="888050"/>
    <lineage>
        <taxon>Bacteria</taxon>
        <taxon>Bacillati</taxon>
        <taxon>Actinomycetota</taxon>
        <taxon>Actinomycetes</taxon>
        <taxon>Actinomycetales</taxon>
        <taxon>Actinomycetaceae</taxon>
        <taxon>Schaalia</taxon>
    </lineage>
</organism>
<dbReference type="GO" id="GO:0003700">
    <property type="term" value="F:DNA-binding transcription factor activity"/>
    <property type="evidence" value="ECO:0007669"/>
    <property type="project" value="TreeGrafter"/>
</dbReference>
<dbReference type="RefSeq" id="WP_005963149.1">
    <property type="nucleotide sequence ID" value="NZ_CP040505.1"/>
</dbReference>
<dbReference type="Gene3D" id="1.10.357.10">
    <property type="entry name" value="Tetracycline Repressor, domain 2"/>
    <property type="match status" value="1"/>
</dbReference>
<sequence length="263" mass="29150">MGNRIDTQERLIAATRHIIIEEGMEATSLEHICKTAGFTRGAFYSNFASKDSLLAALAEDEYTGLIERLRLTIDHWASSSSPVEEDGVEASGELLIENLLFEALDAIGTNRELHLLHTELLLRSIRDPEWAKRFLDINLEFVDELGRSLEWILEAAGRELTHPLRALTHSVIGVVMRASGVAAWRESMQALRLQEGTTKFASSPADSIPASSLHHVQASAQNVELSQGLRSESEDSARASGAREILETVLHLLYASSRPRLER</sequence>
<dbReference type="PANTHER" id="PTHR30055:SF241">
    <property type="entry name" value="TRANSCRIPTIONAL REGULATORY PROTEIN"/>
    <property type="match status" value="1"/>
</dbReference>
<dbReference type="InterPro" id="IPR001647">
    <property type="entry name" value="HTH_TetR"/>
</dbReference>
<evidence type="ECO:0000256" key="1">
    <source>
        <dbReference type="ARBA" id="ARBA00023125"/>
    </source>
</evidence>
<accession>N6X3I0</accession>
<dbReference type="PATRIC" id="fig|888050.3.peg.1023"/>
<keyword evidence="5" id="KW-1185">Reference proteome</keyword>
<name>N6X3I0_9ACTO</name>
<dbReference type="SUPFAM" id="SSF46689">
    <property type="entry name" value="Homeodomain-like"/>
    <property type="match status" value="1"/>
</dbReference>
<dbReference type="STRING" id="888050.HMPREF9004_1077"/>
<dbReference type="Pfam" id="PF00440">
    <property type="entry name" value="TetR_N"/>
    <property type="match status" value="1"/>
</dbReference>
<dbReference type="EMBL" id="AQHZ01000016">
    <property type="protein sequence ID" value="ENO18216.1"/>
    <property type="molecule type" value="Genomic_DNA"/>
</dbReference>
<evidence type="ECO:0000256" key="2">
    <source>
        <dbReference type="PROSITE-ProRule" id="PRU00335"/>
    </source>
</evidence>
<dbReference type="OrthoDB" id="7252896at2"/>
<comment type="caution">
    <text evidence="4">The sequence shown here is derived from an EMBL/GenBank/DDBJ whole genome shotgun (WGS) entry which is preliminary data.</text>
</comment>
<dbReference type="HOGENOM" id="CLU_1127197_0_0_11"/>
<evidence type="ECO:0000313" key="4">
    <source>
        <dbReference type="EMBL" id="ENO18216.1"/>
    </source>
</evidence>
<feature type="domain" description="HTH tetR-type" evidence="3">
    <location>
        <begin position="5"/>
        <end position="65"/>
    </location>
</feature>
<dbReference type="PROSITE" id="PS50977">
    <property type="entry name" value="HTH_TETR_2"/>
    <property type="match status" value="1"/>
</dbReference>
<dbReference type="PANTHER" id="PTHR30055">
    <property type="entry name" value="HTH-TYPE TRANSCRIPTIONAL REGULATOR RUTR"/>
    <property type="match status" value="1"/>
</dbReference>
<dbReference type="InterPro" id="IPR009057">
    <property type="entry name" value="Homeodomain-like_sf"/>
</dbReference>
<gene>
    <name evidence="4" type="ORF">HMPREF9004_1077</name>
</gene>
<keyword evidence="1 2" id="KW-0238">DNA-binding</keyword>
<dbReference type="InterPro" id="IPR050109">
    <property type="entry name" value="HTH-type_TetR-like_transc_reg"/>
</dbReference>
<dbReference type="eggNOG" id="COG1309">
    <property type="taxonomic scope" value="Bacteria"/>
</dbReference>
<evidence type="ECO:0000259" key="3">
    <source>
        <dbReference type="PROSITE" id="PS50977"/>
    </source>
</evidence>
<proteinExistence type="predicted"/>
<dbReference type="PRINTS" id="PR00455">
    <property type="entry name" value="HTHTETR"/>
</dbReference>
<feature type="DNA-binding region" description="H-T-H motif" evidence="2">
    <location>
        <begin position="28"/>
        <end position="47"/>
    </location>
</feature>
<dbReference type="AlphaFoldDB" id="N6X3I0"/>
<evidence type="ECO:0000313" key="5">
    <source>
        <dbReference type="Proteomes" id="UP000013015"/>
    </source>
</evidence>
<dbReference type="Proteomes" id="UP000013015">
    <property type="component" value="Unassembled WGS sequence"/>
</dbReference>